<gene>
    <name evidence="13" type="ORF">SCODWIG_01027</name>
</gene>
<dbReference type="EMBL" id="UFAJ01000115">
    <property type="protein sequence ID" value="SSD59266.1"/>
    <property type="molecule type" value="Genomic_DNA"/>
</dbReference>
<feature type="binding site" evidence="9">
    <location>
        <position position="263"/>
    </location>
    <ligand>
        <name>[2Fe-2S] cluster</name>
        <dbReference type="ChEBI" id="CHEBI:190135"/>
    </ligand>
</feature>
<dbReference type="InterPro" id="IPR046408">
    <property type="entry name" value="CIAPIN1"/>
</dbReference>
<comment type="subcellular location">
    <subcellularLocation>
        <location evidence="9">Cytoplasm</location>
    </subcellularLocation>
    <subcellularLocation>
        <location evidence="9">Mitochondrion intermembrane space</location>
    </subcellularLocation>
</comment>
<feature type="region of interest" description="Disordered" evidence="10">
    <location>
        <begin position="217"/>
        <end position="240"/>
    </location>
</feature>
<evidence type="ECO:0000256" key="1">
    <source>
        <dbReference type="ARBA" id="ARBA00001966"/>
    </source>
</evidence>
<dbReference type="Proteomes" id="UP000262825">
    <property type="component" value="Unassembled WGS sequence"/>
</dbReference>
<dbReference type="PANTHER" id="PTHR13273:SF14">
    <property type="entry name" value="ANAMORSIN"/>
    <property type="match status" value="1"/>
</dbReference>
<keyword evidence="6 9" id="KW-0408">Iron</keyword>
<comment type="similarity">
    <text evidence="2 9">Belongs to the anamorsin family.</text>
</comment>
<feature type="compositionally biased region" description="Acidic residues" evidence="10">
    <location>
        <begin position="193"/>
        <end position="204"/>
    </location>
</feature>
<evidence type="ECO:0000256" key="2">
    <source>
        <dbReference type="ARBA" id="ARBA00008169"/>
    </source>
</evidence>
<evidence type="ECO:0000256" key="3">
    <source>
        <dbReference type="ARBA" id="ARBA00022485"/>
    </source>
</evidence>
<name>A0A376B3K4_9ASCO</name>
<accession>A0A376B3K4</accession>
<feature type="domain" description="Fe-S cluster assembly protein Dre2 N-terminal" evidence="12">
    <location>
        <begin position="14"/>
        <end position="142"/>
    </location>
</feature>
<feature type="region of interest" description="Fe-S binding site A" evidence="9">
    <location>
        <begin position="252"/>
        <end position="268"/>
    </location>
</feature>
<feature type="region of interest" description="Fe-S binding site B" evidence="9">
    <location>
        <begin position="323"/>
        <end position="337"/>
    </location>
</feature>
<feature type="domain" description="Anamorsin C-terminal" evidence="11">
    <location>
        <begin position="247"/>
        <end position="353"/>
    </location>
</feature>
<dbReference type="PANTHER" id="PTHR13273">
    <property type="entry name" value="ANAMORSIN"/>
    <property type="match status" value="1"/>
</dbReference>
<evidence type="ECO:0000256" key="6">
    <source>
        <dbReference type="ARBA" id="ARBA00023004"/>
    </source>
</evidence>
<dbReference type="Gene3D" id="3.40.50.11000">
    <property type="entry name" value="Fe-S cluster assembly protein Dre2, N-terminal domain"/>
    <property type="match status" value="1"/>
</dbReference>
<dbReference type="InterPro" id="IPR031838">
    <property type="entry name" value="Dre2_N"/>
</dbReference>
<keyword evidence="4 9" id="KW-0963">Cytoplasm</keyword>
<feature type="binding site" evidence="9">
    <location>
        <position position="334"/>
    </location>
    <ligand>
        <name>[4Fe-4S] cluster</name>
        <dbReference type="ChEBI" id="CHEBI:49883"/>
    </ligand>
</feature>
<dbReference type="InterPro" id="IPR007785">
    <property type="entry name" value="Anamorsin"/>
</dbReference>
<comment type="domain">
    <text evidence="9">The twin Cx2C motifs are involved in the recognition by the mitochondrial MIA40-ERV1 disulfide relay system. The formation of 2 disulfide bonds in the Cx2C motifs through dithiol/disulfide exchange reactions effectively traps the protein in the mitochondrial intermembrane space.</text>
</comment>
<evidence type="ECO:0000313" key="13">
    <source>
        <dbReference type="EMBL" id="SSD59266.1"/>
    </source>
</evidence>
<keyword evidence="3 9" id="KW-0004">4Fe-4S</keyword>
<comment type="domain">
    <text evidence="9">The N-terminal domain has structural similarity with S-adenosyl-L-methionine-dependent methyltransferases, but does not bind S-adenosyl-L-methionine. It is required for correct assembly of the 2 Fe-S clusters.</text>
</comment>
<feature type="short sequence motif" description="Cx2C motif 1" evidence="9">
    <location>
        <begin position="323"/>
        <end position="326"/>
    </location>
</feature>
<dbReference type="Pfam" id="PF16803">
    <property type="entry name" value="DRE2_N"/>
    <property type="match status" value="1"/>
</dbReference>
<evidence type="ECO:0000259" key="11">
    <source>
        <dbReference type="Pfam" id="PF05093"/>
    </source>
</evidence>
<dbReference type="GO" id="GO:0051539">
    <property type="term" value="F:4 iron, 4 sulfur cluster binding"/>
    <property type="evidence" value="ECO:0007669"/>
    <property type="project" value="UniProtKB-KW"/>
</dbReference>
<evidence type="ECO:0000256" key="9">
    <source>
        <dbReference type="HAMAP-Rule" id="MF_03115"/>
    </source>
</evidence>
<comment type="domain">
    <text evidence="9">The C-terminal domain binds 2 Fe-S clusters but is otherwise mostly in an intrinsically disordered conformation.</text>
</comment>
<evidence type="ECO:0000256" key="4">
    <source>
        <dbReference type="ARBA" id="ARBA00022490"/>
    </source>
</evidence>
<protein>
    <submittedName>
        <fullName evidence="13">Related to Fe-S cluster assembly protein DRE2</fullName>
    </submittedName>
</protein>
<dbReference type="Pfam" id="PF05093">
    <property type="entry name" value="CIAPIN1"/>
    <property type="match status" value="1"/>
</dbReference>
<dbReference type="AlphaFoldDB" id="A0A376B3K4"/>
<feature type="region of interest" description="Disordered" evidence="10">
    <location>
        <begin position="186"/>
        <end position="205"/>
    </location>
</feature>
<evidence type="ECO:0000259" key="12">
    <source>
        <dbReference type="Pfam" id="PF16803"/>
    </source>
</evidence>
<keyword evidence="5 9" id="KW-0479">Metal-binding</keyword>
<keyword evidence="8 9" id="KW-0496">Mitochondrion</keyword>
<dbReference type="GO" id="GO:0005758">
    <property type="term" value="C:mitochondrial intermembrane space"/>
    <property type="evidence" value="ECO:0007669"/>
    <property type="project" value="UniProtKB-SubCell"/>
</dbReference>
<keyword evidence="14" id="KW-1185">Reference proteome</keyword>
<feature type="short sequence motif" description="Cx2C motif 2" evidence="9">
    <location>
        <begin position="334"/>
        <end position="337"/>
    </location>
</feature>
<feature type="binding site" evidence="9">
    <location>
        <position position="323"/>
    </location>
    <ligand>
        <name>[4Fe-4S] cluster</name>
        <dbReference type="ChEBI" id="CHEBI:49883"/>
    </ligand>
</feature>
<feature type="binding site" evidence="9">
    <location>
        <position position="337"/>
    </location>
    <ligand>
        <name>[4Fe-4S] cluster</name>
        <dbReference type="ChEBI" id="CHEBI:49883"/>
    </ligand>
</feature>
<comment type="cofactor">
    <cofactor evidence="9">
        <name>[2Fe-2S] cluster</name>
        <dbReference type="ChEBI" id="CHEBI:190135"/>
    </cofactor>
</comment>
<comment type="caution">
    <text evidence="9">Lacks conserved residue(s) required for the propagation of feature annotation.</text>
</comment>
<dbReference type="GO" id="GO:0046872">
    <property type="term" value="F:metal ion binding"/>
    <property type="evidence" value="ECO:0007669"/>
    <property type="project" value="UniProtKB-KW"/>
</dbReference>
<feature type="binding site" evidence="9">
    <location>
        <position position="266"/>
    </location>
    <ligand>
        <name>[2Fe-2S] cluster</name>
        <dbReference type="ChEBI" id="CHEBI:190135"/>
    </ligand>
</feature>
<feature type="binding site" evidence="9">
    <location>
        <position position="252"/>
    </location>
    <ligand>
        <name>[2Fe-2S] cluster</name>
        <dbReference type="ChEBI" id="CHEBI:190135"/>
    </ligand>
</feature>
<evidence type="ECO:0000256" key="10">
    <source>
        <dbReference type="SAM" id="MobiDB-lite"/>
    </source>
</evidence>
<keyword evidence="7 9" id="KW-0411">Iron-sulfur</keyword>
<evidence type="ECO:0000313" key="14">
    <source>
        <dbReference type="Proteomes" id="UP000262825"/>
    </source>
</evidence>
<evidence type="ECO:0000256" key="5">
    <source>
        <dbReference type="ARBA" id="ARBA00022723"/>
    </source>
</evidence>
<dbReference type="GO" id="GO:0009055">
    <property type="term" value="F:electron transfer activity"/>
    <property type="evidence" value="ECO:0007669"/>
    <property type="project" value="UniProtKB-UniRule"/>
</dbReference>
<dbReference type="HAMAP" id="MF_03115">
    <property type="entry name" value="Anamorsin"/>
    <property type="match status" value="1"/>
</dbReference>
<dbReference type="GO" id="GO:0051537">
    <property type="term" value="F:2 iron, 2 sulfur cluster binding"/>
    <property type="evidence" value="ECO:0007669"/>
    <property type="project" value="UniProtKB-UniRule"/>
</dbReference>
<feature type="binding site" evidence="9">
    <location>
        <position position="326"/>
    </location>
    <ligand>
        <name>[4Fe-4S] cluster</name>
        <dbReference type="ChEBI" id="CHEBI:49883"/>
    </ligand>
</feature>
<dbReference type="GO" id="GO:0016226">
    <property type="term" value="P:iron-sulfur cluster assembly"/>
    <property type="evidence" value="ECO:0007669"/>
    <property type="project" value="UniProtKB-UniRule"/>
</dbReference>
<comment type="cofactor">
    <cofactor evidence="1 9">
        <name>[4Fe-4S] cluster</name>
        <dbReference type="ChEBI" id="CHEBI:49883"/>
    </cofactor>
</comment>
<sequence length="360" mass="40447">MPDNNNNNNNTIENILILIHPGVSNQPELLTNYLETKVKNNSDCRGINKDQYLINLINDGTVVLNDDYYKEIHYITMETEEDMLFPCEKLIPVLYNSLTSKDDGKLYGLPDKFKLYALINDFEIIDDIPNGKYYWLKRSKKNNNNTRVSSLKSGTVLLNKHKKGNSSNSATTLPVFKRKNDAKIVPNVYSENSSDESDSESEALSEDKLKYFDQGISNEERSNDSSSNDTSIIDEDELIDEDDESNITTVTCKKTSQRRRKACKDCTCGLKEAEDEEIKGIELKRNEVIKSPSINKPDTVFKLNNDELTEIDFTIKGKKVGGCGSCALGDAFRCSGCPYLGLPAFKPGQPINLDSISDDL</sequence>
<dbReference type="VEuPathDB" id="FungiDB:SCODWIG_01027"/>
<proteinExistence type="inferred from homology"/>
<reference evidence="14" key="1">
    <citation type="submission" date="2018-06" db="EMBL/GenBank/DDBJ databases">
        <authorList>
            <person name="Guldener U."/>
        </authorList>
    </citation>
    <scope>NUCLEOTIDE SEQUENCE [LARGE SCALE GENOMIC DNA]</scope>
    <source>
        <strain evidence="14">UTAD17</strain>
    </source>
</reference>
<evidence type="ECO:0000256" key="7">
    <source>
        <dbReference type="ARBA" id="ARBA00023014"/>
    </source>
</evidence>
<organism evidence="13 14">
    <name type="scientific">Saccharomycodes ludwigii</name>
    <dbReference type="NCBI Taxonomy" id="36035"/>
    <lineage>
        <taxon>Eukaryota</taxon>
        <taxon>Fungi</taxon>
        <taxon>Dikarya</taxon>
        <taxon>Ascomycota</taxon>
        <taxon>Saccharomycotina</taxon>
        <taxon>Saccharomycetes</taxon>
        <taxon>Saccharomycodales</taxon>
        <taxon>Saccharomycodaceae</taxon>
        <taxon>Saccharomycodes</taxon>
    </lineage>
</organism>
<feature type="binding site" evidence="9">
    <location>
        <position position="268"/>
    </location>
    <ligand>
        <name>[2Fe-2S] cluster</name>
        <dbReference type="ChEBI" id="CHEBI:190135"/>
    </ligand>
</feature>
<evidence type="ECO:0000256" key="8">
    <source>
        <dbReference type="ARBA" id="ARBA00023128"/>
    </source>
</evidence>
<keyword evidence="9" id="KW-0001">2Fe-2S</keyword>